<evidence type="ECO:0000256" key="1">
    <source>
        <dbReference type="ARBA" id="ARBA00003449"/>
    </source>
</evidence>
<evidence type="ECO:0000256" key="4">
    <source>
        <dbReference type="ARBA" id="ARBA00022679"/>
    </source>
</evidence>
<evidence type="ECO:0000256" key="6">
    <source>
        <dbReference type="ARBA" id="ARBA00048128"/>
    </source>
</evidence>
<proteinExistence type="inferred from homology"/>
<dbReference type="GO" id="GO:0003983">
    <property type="term" value="F:UTP:glucose-1-phosphate uridylyltransferase activity"/>
    <property type="evidence" value="ECO:0007669"/>
    <property type="project" value="UniProtKB-EC"/>
</dbReference>
<dbReference type="PIRSF" id="PIRSF000806">
    <property type="entry name" value="UDPGP"/>
    <property type="match status" value="1"/>
</dbReference>
<evidence type="ECO:0000256" key="9">
    <source>
        <dbReference type="PIRSR" id="PIRSR000806-2"/>
    </source>
</evidence>
<keyword evidence="4 7" id="KW-0808">Transferase</keyword>
<dbReference type="OrthoDB" id="932129at2759"/>
<feature type="binding site" evidence="9">
    <location>
        <position position="405"/>
    </location>
    <ligand>
        <name>UTP</name>
        <dbReference type="ChEBI" id="CHEBI:46398"/>
    </ligand>
</feature>
<dbReference type="PANTHER" id="PTHR43511">
    <property type="match status" value="1"/>
</dbReference>
<evidence type="ECO:0000256" key="5">
    <source>
        <dbReference type="ARBA" id="ARBA00022695"/>
    </source>
</evidence>
<dbReference type="FunFam" id="2.160.10.10:FF:000001">
    <property type="entry name" value="UTP--glucose-1-phosphate uridylyltransferase"/>
    <property type="match status" value="1"/>
</dbReference>
<evidence type="ECO:0000256" key="2">
    <source>
        <dbReference type="ARBA" id="ARBA00010401"/>
    </source>
</evidence>
<dbReference type="SUPFAM" id="SSF53448">
    <property type="entry name" value="Nucleotide-diphospho-sugar transferases"/>
    <property type="match status" value="1"/>
</dbReference>
<dbReference type="InParanoid" id="A0A409YDB8"/>
<evidence type="ECO:0000256" key="3">
    <source>
        <dbReference type="ARBA" id="ARBA00012415"/>
    </source>
</evidence>
<comment type="catalytic activity">
    <reaction evidence="6 7">
        <text>alpha-D-glucose 1-phosphate + UTP + H(+) = UDP-alpha-D-glucose + diphosphate</text>
        <dbReference type="Rhea" id="RHEA:19889"/>
        <dbReference type="ChEBI" id="CHEBI:15378"/>
        <dbReference type="ChEBI" id="CHEBI:33019"/>
        <dbReference type="ChEBI" id="CHEBI:46398"/>
        <dbReference type="ChEBI" id="CHEBI:58601"/>
        <dbReference type="ChEBI" id="CHEBI:58885"/>
        <dbReference type="EC" id="2.7.7.9"/>
    </reaction>
</comment>
<feature type="binding site" evidence="9">
    <location>
        <position position="216"/>
    </location>
    <ligand>
        <name>UTP</name>
        <dbReference type="ChEBI" id="CHEBI:46398"/>
    </ligand>
</feature>
<dbReference type="Pfam" id="PF01704">
    <property type="entry name" value="UDPGP"/>
    <property type="match status" value="2"/>
</dbReference>
<sequence>MPFFKHQITRFRRRAAKPSASVSLGAGTDPIHQYLDHLLSSSTDPAVVQTSKEELQSFLSVYNRYVDQKTGKQPIEWPRVQPPSGQQIVAHDSLAKAPTVSLDKLAVLKVNGGLGTSMGLGGAKGALEVREDLSFLDLIIHQVEYLNEDRSVQVPLLFMTSFSTEADTSRILQRYATRPVNIITFKQSRHPRLLKDTLLPFARSMHDGKAAWNPSGHGDLYSALHRSGTLERLLSEGKNYLFVSNSDNLGAIVDERILAYMIESQSEFIMEVTNKTKSDLTGGTLIDYEGSLQLLEMAQVPSEYIDEFHSAKKFQIFNTNNLWIDLRGYSFQLTVCLICRSAVVHLALQRIMDQESLALDVIARTKNIEDGRAIVQLETAAGSAIKYFKNACGINVSRERYLPVKNCSDLLAVRSSLFQIERGCLTMNSARTFATIPIIKLDSHFQNIHQFQKRFKQIPDILELDHLTVSGDVYFGRNVTLRGTVIIIANAGQRIDIPDGVVLENRLVSGSIRMIEL</sequence>
<protein>
    <recommendedName>
        <fullName evidence="3 7">UTP--glucose-1-phosphate uridylyltransferase</fullName>
        <ecNumber evidence="3 7">2.7.7.9</ecNumber>
    </recommendedName>
</protein>
<dbReference type="InterPro" id="IPR016267">
    <property type="entry name" value="UDPGP_trans"/>
</dbReference>
<keyword evidence="5 7" id="KW-0548">Nucleotidyltransferase</keyword>
<dbReference type="GO" id="GO:0006011">
    <property type="term" value="P:UDP-alpha-D-glucose metabolic process"/>
    <property type="evidence" value="ECO:0007669"/>
    <property type="project" value="UniProtKB-UniRule"/>
</dbReference>
<dbReference type="InterPro" id="IPR029044">
    <property type="entry name" value="Nucleotide-diphossugar_trans"/>
</dbReference>
<organism evidence="10 11">
    <name type="scientific">Panaeolus cyanescens</name>
    <dbReference type="NCBI Taxonomy" id="181874"/>
    <lineage>
        <taxon>Eukaryota</taxon>
        <taxon>Fungi</taxon>
        <taxon>Dikarya</taxon>
        <taxon>Basidiomycota</taxon>
        <taxon>Agaricomycotina</taxon>
        <taxon>Agaricomycetes</taxon>
        <taxon>Agaricomycetidae</taxon>
        <taxon>Agaricales</taxon>
        <taxon>Agaricineae</taxon>
        <taxon>Galeropsidaceae</taxon>
        <taxon>Panaeolus</taxon>
    </lineage>
</organism>
<evidence type="ECO:0000313" key="10">
    <source>
        <dbReference type="EMBL" id="PPR00978.1"/>
    </source>
</evidence>
<dbReference type="FunFam" id="3.90.550.10:FF:000002">
    <property type="entry name" value="UTP--glucose-1-phosphate uridylyltransferase"/>
    <property type="match status" value="1"/>
</dbReference>
<dbReference type="EC" id="2.7.7.9" evidence="3 7"/>
<dbReference type="Gene3D" id="2.160.10.10">
    <property type="entry name" value="Hexapeptide repeat proteins"/>
    <property type="match status" value="1"/>
</dbReference>
<reference evidence="10 11" key="1">
    <citation type="journal article" date="2018" name="Evol. Lett.">
        <title>Horizontal gene cluster transfer increased hallucinogenic mushroom diversity.</title>
        <authorList>
            <person name="Reynolds H.T."/>
            <person name="Vijayakumar V."/>
            <person name="Gluck-Thaler E."/>
            <person name="Korotkin H.B."/>
            <person name="Matheny P.B."/>
            <person name="Slot J.C."/>
        </authorList>
    </citation>
    <scope>NUCLEOTIDE SEQUENCE [LARGE SCALE GENOMIC DNA]</scope>
    <source>
        <strain evidence="10 11">2629</strain>
    </source>
</reference>
<dbReference type="InterPro" id="IPR002618">
    <property type="entry name" value="UDPGP_fam"/>
</dbReference>
<feature type="binding site" evidence="9">
    <location>
        <position position="187"/>
    </location>
    <ligand>
        <name>UTP</name>
        <dbReference type="ChEBI" id="CHEBI:46398"/>
    </ligand>
</feature>
<comment type="similarity">
    <text evidence="2 7">Belongs to the UDPGP type 1 family.</text>
</comment>
<evidence type="ECO:0000256" key="8">
    <source>
        <dbReference type="PIRSR" id="PIRSR000806-1"/>
    </source>
</evidence>
<accession>A0A409YDB8</accession>
<feature type="binding site" evidence="9">
    <location>
        <position position="247"/>
    </location>
    <ligand>
        <name>UTP</name>
        <dbReference type="ChEBI" id="CHEBI:46398"/>
    </ligand>
</feature>
<dbReference type="CDD" id="cd00897">
    <property type="entry name" value="UGPase_euk"/>
    <property type="match status" value="1"/>
</dbReference>
<comment type="function">
    <text evidence="1">Plays a central role as a glucosyl donor in cellular metabolic pathways.</text>
</comment>
<comment type="caution">
    <text evidence="10">The sequence shown here is derived from an EMBL/GenBank/DDBJ whole genome shotgun (WGS) entry which is preliminary data.</text>
</comment>
<feature type="binding site" evidence="8">
    <location>
        <position position="217"/>
    </location>
    <ligand>
        <name>substrate</name>
    </ligand>
</feature>
<dbReference type="AlphaFoldDB" id="A0A409YDB8"/>
<keyword evidence="11" id="KW-1185">Reference proteome</keyword>
<dbReference type="EMBL" id="NHTK01001281">
    <property type="protein sequence ID" value="PPR00978.1"/>
    <property type="molecule type" value="Genomic_DNA"/>
</dbReference>
<evidence type="ECO:0000256" key="7">
    <source>
        <dbReference type="PIRNR" id="PIRNR000806"/>
    </source>
</evidence>
<dbReference type="Proteomes" id="UP000284842">
    <property type="component" value="Unassembled WGS sequence"/>
</dbReference>
<evidence type="ECO:0000313" key="11">
    <source>
        <dbReference type="Proteomes" id="UP000284842"/>
    </source>
</evidence>
<gene>
    <name evidence="10" type="ORF">CVT24_000272</name>
</gene>
<dbReference type="Gene3D" id="3.90.550.10">
    <property type="entry name" value="Spore Coat Polysaccharide Biosynthesis Protein SpsA, Chain A"/>
    <property type="match status" value="1"/>
</dbReference>
<name>A0A409YDB8_9AGAR</name>
<feature type="binding site" evidence="9">
    <location>
        <position position="124"/>
    </location>
    <ligand>
        <name>UTP</name>
        <dbReference type="ChEBI" id="CHEBI:46398"/>
    </ligand>
</feature>
<dbReference type="STRING" id="181874.A0A409YDB8"/>